<comment type="similarity">
    <text evidence="3">Belongs to the KdsC family.</text>
</comment>
<evidence type="ECO:0000256" key="4">
    <source>
        <dbReference type="ARBA" id="ARBA00011881"/>
    </source>
</evidence>
<dbReference type="InterPro" id="IPR050793">
    <property type="entry name" value="CMP-NeuNAc_synthase"/>
</dbReference>
<dbReference type="Gene3D" id="3.40.50.1000">
    <property type="entry name" value="HAD superfamily/HAD-like"/>
    <property type="match status" value="1"/>
</dbReference>
<protein>
    <recommendedName>
        <fullName evidence="6">3-deoxy-D-manno-octulosonate 8-phosphate phosphatase KdsC</fullName>
        <ecNumber evidence="5">3.1.3.45</ecNumber>
    </recommendedName>
    <alternativeName>
        <fullName evidence="10">KDO 8-P phosphatase</fullName>
    </alternativeName>
</protein>
<comment type="cofactor">
    <cofactor evidence="2 12">
        <name>Mg(2+)</name>
        <dbReference type="ChEBI" id="CHEBI:18420"/>
    </cofactor>
</comment>
<evidence type="ECO:0000256" key="2">
    <source>
        <dbReference type="ARBA" id="ARBA00001946"/>
    </source>
</evidence>
<dbReference type="RefSeq" id="WP_053936761.1">
    <property type="nucleotide sequence ID" value="NZ_LAQT01000003.1"/>
</dbReference>
<dbReference type="InterPro" id="IPR010023">
    <property type="entry name" value="KdsC_fam"/>
</dbReference>
<evidence type="ECO:0000313" key="14">
    <source>
        <dbReference type="Proteomes" id="UP000037939"/>
    </source>
</evidence>
<evidence type="ECO:0000256" key="9">
    <source>
        <dbReference type="ARBA" id="ARBA00022842"/>
    </source>
</evidence>
<dbReference type="EMBL" id="LAQT01000003">
    <property type="protein sequence ID" value="KPC54048.1"/>
    <property type="molecule type" value="Genomic_DNA"/>
</dbReference>
<organism evidence="13 14">
    <name type="scientific">Amantichitinum ursilacus</name>
    <dbReference type="NCBI Taxonomy" id="857265"/>
    <lineage>
        <taxon>Bacteria</taxon>
        <taxon>Pseudomonadati</taxon>
        <taxon>Pseudomonadota</taxon>
        <taxon>Betaproteobacteria</taxon>
        <taxon>Neisseriales</taxon>
        <taxon>Chitinibacteraceae</taxon>
        <taxon>Amantichitinum</taxon>
    </lineage>
</organism>
<dbReference type="Proteomes" id="UP000037939">
    <property type="component" value="Unassembled WGS sequence"/>
</dbReference>
<evidence type="ECO:0000256" key="3">
    <source>
        <dbReference type="ARBA" id="ARBA00005893"/>
    </source>
</evidence>
<evidence type="ECO:0000256" key="1">
    <source>
        <dbReference type="ARBA" id="ARBA00000898"/>
    </source>
</evidence>
<evidence type="ECO:0000256" key="6">
    <source>
        <dbReference type="ARBA" id="ARBA00020092"/>
    </source>
</evidence>
<proteinExistence type="inferred from homology"/>
<evidence type="ECO:0000256" key="5">
    <source>
        <dbReference type="ARBA" id="ARBA00013066"/>
    </source>
</evidence>
<dbReference type="AlphaFoldDB" id="A0A0N0XMC7"/>
<dbReference type="PIRSF" id="PIRSF006118">
    <property type="entry name" value="KDO8-P_Ptase"/>
    <property type="match status" value="1"/>
</dbReference>
<dbReference type="SFLD" id="SFLDS00003">
    <property type="entry name" value="Haloacid_Dehalogenase"/>
    <property type="match status" value="1"/>
</dbReference>
<evidence type="ECO:0000256" key="10">
    <source>
        <dbReference type="ARBA" id="ARBA00031051"/>
    </source>
</evidence>
<feature type="binding site" evidence="12">
    <location>
        <position position="107"/>
    </location>
    <ligand>
        <name>Mg(2+)</name>
        <dbReference type="ChEBI" id="CHEBI:18420"/>
    </ligand>
</feature>
<name>A0A0N0XMC7_9NEIS</name>
<feature type="binding site" evidence="11">
    <location>
        <position position="45"/>
    </location>
    <ligand>
        <name>substrate</name>
    </ligand>
</feature>
<feature type="binding site" evidence="11">
    <location>
        <position position="16"/>
    </location>
    <ligand>
        <name>substrate</name>
    </ligand>
</feature>
<dbReference type="InterPro" id="IPR036412">
    <property type="entry name" value="HAD-like_sf"/>
</dbReference>
<evidence type="ECO:0000256" key="7">
    <source>
        <dbReference type="ARBA" id="ARBA00022723"/>
    </source>
</evidence>
<evidence type="ECO:0000256" key="11">
    <source>
        <dbReference type="PIRSR" id="PIRSR006118-1"/>
    </source>
</evidence>
<feature type="binding site" evidence="12">
    <location>
        <position position="14"/>
    </location>
    <ligand>
        <name>Mg(2+)</name>
        <dbReference type="ChEBI" id="CHEBI:18420"/>
    </ligand>
</feature>
<comment type="caution">
    <text evidence="13">The sequence shown here is derived from an EMBL/GenBank/DDBJ whole genome shotgun (WGS) entry which is preliminary data.</text>
</comment>
<dbReference type="PATRIC" id="fig|857265.3.peg.1094"/>
<keyword evidence="9 12" id="KW-0460">Magnesium</keyword>
<reference evidence="13 14" key="1">
    <citation type="submission" date="2015-07" db="EMBL/GenBank/DDBJ databases">
        <title>Draft genome sequence of the Amantichitinum ursilacus IGB-41, a new chitin-degrading bacterium.</title>
        <authorList>
            <person name="Kirstahler P."/>
            <person name="Guenther M."/>
            <person name="Grumaz C."/>
            <person name="Rupp S."/>
            <person name="Zibek S."/>
            <person name="Sohn K."/>
        </authorList>
    </citation>
    <scope>NUCLEOTIDE SEQUENCE [LARGE SCALE GENOMIC DNA]</scope>
    <source>
        <strain evidence="13 14">IGB-41</strain>
    </source>
</reference>
<dbReference type="SFLD" id="SFLDG01138">
    <property type="entry name" value="C1.6.2:_Deoxy-d-mannose-octulo"/>
    <property type="match status" value="1"/>
</dbReference>
<dbReference type="EC" id="3.1.3.45" evidence="5"/>
<feature type="binding site" evidence="11">
    <location>
        <position position="84"/>
    </location>
    <ligand>
        <name>substrate</name>
    </ligand>
</feature>
<dbReference type="OrthoDB" id="9805604at2"/>
<dbReference type="GO" id="GO:0008781">
    <property type="term" value="F:N-acylneuraminate cytidylyltransferase activity"/>
    <property type="evidence" value="ECO:0007669"/>
    <property type="project" value="TreeGrafter"/>
</dbReference>
<sequence>MTHAANQVRLMIFDVDGVMTDGGLYYTDAGEEIKAFNALDGHGIRMLANTGVEIAIITGRQSKLVAHRAANLKITHVYQGSGDKGATFAELLDATGYKPEECGYMGDDVIDLPVMTKVAFAVSVPAAPEFVRRHAHYVTTARGGHGAVREACETIMAAQGTLEGVLASYLR</sequence>
<dbReference type="GO" id="GO:0019143">
    <property type="term" value="F:3-deoxy-manno-octulosonate-8-phosphatase activity"/>
    <property type="evidence" value="ECO:0007669"/>
    <property type="project" value="UniProtKB-EC"/>
</dbReference>
<dbReference type="SFLD" id="SFLDG01136">
    <property type="entry name" value="C1.6:_Phosphoserine_Phosphatas"/>
    <property type="match status" value="1"/>
</dbReference>
<feature type="binding site" evidence="11">
    <location>
        <position position="68"/>
    </location>
    <ligand>
        <name>substrate</name>
    </ligand>
</feature>
<dbReference type="STRING" id="857265.WG78_05345"/>
<dbReference type="PANTHER" id="PTHR21485">
    <property type="entry name" value="HAD SUPERFAMILY MEMBERS CMAS AND KDSC"/>
    <property type="match status" value="1"/>
</dbReference>
<evidence type="ECO:0000256" key="12">
    <source>
        <dbReference type="PIRSR" id="PIRSR006118-2"/>
    </source>
</evidence>
<evidence type="ECO:0000313" key="13">
    <source>
        <dbReference type="EMBL" id="KPC54048.1"/>
    </source>
</evidence>
<comment type="catalytic activity">
    <reaction evidence="1">
        <text>3-deoxy-alpha-D-manno-2-octulosonate-8-phosphate + H2O = 3-deoxy-alpha-D-manno-oct-2-ulosonate + phosphate</text>
        <dbReference type="Rhea" id="RHEA:11500"/>
        <dbReference type="ChEBI" id="CHEBI:15377"/>
        <dbReference type="ChEBI" id="CHEBI:43474"/>
        <dbReference type="ChEBI" id="CHEBI:85985"/>
        <dbReference type="ChEBI" id="CHEBI:85986"/>
        <dbReference type="EC" id="3.1.3.45"/>
    </reaction>
</comment>
<dbReference type="SUPFAM" id="SSF56784">
    <property type="entry name" value="HAD-like"/>
    <property type="match status" value="1"/>
</dbReference>
<evidence type="ECO:0000256" key="8">
    <source>
        <dbReference type="ARBA" id="ARBA00022801"/>
    </source>
</evidence>
<dbReference type="PANTHER" id="PTHR21485:SF3">
    <property type="entry name" value="N-ACYLNEURAMINATE CYTIDYLYLTRANSFERASE"/>
    <property type="match status" value="1"/>
</dbReference>
<dbReference type="Pfam" id="PF08282">
    <property type="entry name" value="Hydrolase_3"/>
    <property type="match status" value="1"/>
</dbReference>
<feature type="binding site" evidence="11">
    <location>
        <position position="60"/>
    </location>
    <ligand>
        <name>substrate</name>
    </ligand>
</feature>
<gene>
    <name evidence="13" type="primary">kdsC</name>
    <name evidence="13" type="ORF">WG78_05345</name>
</gene>
<dbReference type="GO" id="GO:0046872">
    <property type="term" value="F:metal ion binding"/>
    <property type="evidence" value="ECO:0007669"/>
    <property type="project" value="UniProtKB-KW"/>
</dbReference>
<dbReference type="InterPro" id="IPR023214">
    <property type="entry name" value="HAD_sf"/>
</dbReference>
<keyword evidence="7 12" id="KW-0479">Metal-binding</keyword>
<accession>A0A0N0XMC7</accession>
<dbReference type="FunFam" id="3.40.50.1000:FF:000029">
    <property type="entry name" value="3-deoxy-D-manno-octulosonate 8-phosphate phosphatase KdsC"/>
    <property type="match status" value="1"/>
</dbReference>
<keyword evidence="14" id="KW-1185">Reference proteome</keyword>
<comment type="subunit">
    <text evidence="4">Homotetramer.</text>
</comment>
<keyword evidence="8 13" id="KW-0378">Hydrolase</keyword>
<dbReference type="CDD" id="cd01630">
    <property type="entry name" value="HAD_KDO-like"/>
    <property type="match status" value="1"/>
</dbReference>
<dbReference type="NCBIfam" id="TIGR01670">
    <property type="entry name" value="KdsC-phosphatas"/>
    <property type="match status" value="1"/>
</dbReference>